<comment type="caution">
    <text evidence="6">The sequence shown here is derived from an EMBL/GenBank/DDBJ whole genome shotgun (WGS) entry which is preliminary data.</text>
</comment>
<organism evidence="6 7">
    <name type="scientific">Clostridium malenominatum</name>
    <dbReference type="NCBI Taxonomy" id="1539"/>
    <lineage>
        <taxon>Bacteria</taxon>
        <taxon>Bacillati</taxon>
        <taxon>Bacillota</taxon>
        <taxon>Clostridia</taxon>
        <taxon>Eubacteriales</taxon>
        <taxon>Clostridiaceae</taxon>
        <taxon>Clostridium</taxon>
    </lineage>
</organism>
<keyword evidence="7" id="KW-1185">Reference proteome</keyword>
<evidence type="ECO:0000256" key="3">
    <source>
        <dbReference type="ARBA" id="ARBA00023125"/>
    </source>
</evidence>
<dbReference type="RefSeq" id="WP_343766798.1">
    <property type="nucleotide sequence ID" value="NZ_BAAACF010000001.1"/>
</dbReference>
<name>A0ABP3U057_9CLOT</name>
<evidence type="ECO:0000256" key="1">
    <source>
        <dbReference type="ARBA" id="ARBA00009437"/>
    </source>
</evidence>
<dbReference type="CDD" id="cd05466">
    <property type="entry name" value="PBP2_LTTR_substrate"/>
    <property type="match status" value="1"/>
</dbReference>
<dbReference type="InterPro" id="IPR005119">
    <property type="entry name" value="LysR_subst-bd"/>
</dbReference>
<dbReference type="Gene3D" id="1.10.10.10">
    <property type="entry name" value="Winged helix-like DNA-binding domain superfamily/Winged helix DNA-binding domain"/>
    <property type="match status" value="1"/>
</dbReference>
<evidence type="ECO:0000259" key="5">
    <source>
        <dbReference type="PROSITE" id="PS50931"/>
    </source>
</evidence>
<dbReference type="SUPFAM" id="SSF53850">
    <property type="entry name" value="Periplasmic binding protein-like II"/>
    <property type="match status" value="1"/>
</dbReference>
<dbReference type="EMBL" id="BAAACF010000001">
    <property type="protein sequence ID" value="GAA0719410.1"/>
    <property type="molecule type" value="Genomic_DNA"/>
</dbReference>
<evidence type="ECO:0000313" key="7">
    <source>
        <dbReference type="Proteomes" id="UP001500339"/>
    </source>
</evidence>
<reference evidence="7" key="1">
    <citation type="journal article" date="2019" name="Int. J. Syst. Evol. Microbiol.">
        <title>The Global Catalogue of Microorganisms (GCM) 10K type strain sequencing project: providing services to taxonomists for standard genome sequencing and annotation.</title>
        <authorList>
            <consortium name="The Broad Institute Genomics Platform"/>
            <consortium name="The Broad Institute Genome Sequencing Center for Infectious Disease"/>
            <person name="Wu L."/>
            <person name="Ma J."/>
        </authorList>
    </citation>
    <scope>NUCLEOTIDE SEQUENCE [LARGE SCALE GENOMIC DNA]</scope>
    <source>
        <strain evidence="7">JCM 1405</strain>
    </source>
</reference>
<dbReference type="SUPFAM" id="SSF46785">
    <property type="entry name" value="Winged helix' DNA-binding domain"/>
    <property type="match status" value="1"/>
</dbReference>
<dbReference type="PROSITE" id="PS50931">
    <property type="entry name" value="HTH_LYSR"/>
    <property type="match status" value="1"/>
</dbReference>
<sequence length="287" mass="32813">MDNRQLTYFLAIVEEGNITKAAERLHIAQPYLSQQLKLLEDELNVKLVERTTRKFQITDAGLMLKRRAKQIIELTDTTVKELRDFNEGIQGTLSIGTIPTAGATLLHDRIDNFHKNHPNISFKIRECGTYEILELLKNRVIEIGIIRTPLNPEIFESIYLPKEPMVAATNSDFLWEESNEHITLLELANKPLLVDRRYENLIIEACEKIGFEPKIICVGDDVRSMLSWANSGMGIAVLPATWVDLISTANLKHKEINEPSLMTETAIIWLKNKYLSVPARNFLKTFK</sequence>
<evidence type="ECO:0000256" key="4">
    <source>
        <dbReference type="ARBA" id="ARBA00023163"/>
    </source>
</evidence>
<dbReference type="PANTHER" id="PTHR30419:SF28">
    <property type="entry name" value="HTH-TYPE TRANSCRIPTIONAL REGULATOR BSDA"/>
    <property type="match status" value="1"/>
</dbReference>
<dbReference type="Pfam" id="PF03466">
    <property type="entry name" value="LysR_substrate"/>
    <property type="match status" value="1"/>
</dbReference>
<gene>
    <name evidence="6" type="ORF">GCM10008905_07440</name>
</gene>
<dbReference type="InterPro" id="IPR050950">
    <property type="entry name" value="HTH-type_LysR_regulators"/>
</dbReference>
<dbReference type="InterPro" id="IPR036388">
    <property type="entry name" value="WH-like_DNA-bd_sf"/>
</dbReference>
<keyword evidence="2" id="KW-0805">Transcription regulation</keyword>
<feature type="domain" description="HTH lysR-type" evidence="5">
    <location>
        <begin position="1"/>
        <end position="58"/>
    </location>
</feature>
<dbReference type="InterPro" id="IPR000847">
    <property type="entry name" value="LysR_HTH_N"/>
</dbReference>
<evidence type="ECO:0000313" key="6">
    <source>
        <dbReference type="EMBL" id="GAA0719410.1"/>
    </source>
</evidence>
<dbReference type="Proteomes" id="UP001500339">
    <property type="component" value="Unassembled WGS sequence"/>
</dbReference>
<proteinExistence type="inferred from homology"/>
<accession>A0ABP3U057</accession>
<dbReference type="PANTHER" id="PTHR30419">
    <property type="entry name" value="HTH-TYPE TRANSCRIPTIONAL REGULATOR YBHD"/>
    <property type="match status" value="1"/>
</dbReference>
<dbReference type="InterPro" id="IPR036390">
    <property type="entry name" value="WH_DNA-bd_sf"/>
</dbReference>
<dbReference type="PRINTS" id="PR00039">
    <property type="entry name" value="HTHLYSR"/>
</dbReference>
<keyword evidence="4" id="KW-0804">Transcription</keyword>
<protein>
    <submittedName>
        <fullName evidence="6">LysR family transcriptional regulator</fullName>
    </submittedName>
</protein>
<comment type="similarity">
    <text evidence="1">Belongs to the LysR transcriptional regulatory family.</text>
</comment>
<dbReference type="Pfam" id="PF00126">
    <property type="entry name" value="HTH_1"/>
    <property type="match status" value="1"/>
</dbReference>
<dbReference type="Gene3D" id="3.40.190.290">
    <property type="match status" value="1"/>
</dbReference>
<evidence type="ECO:0000256" key="2">
    <source>
        <dbReference type="ARBA" id="ARBA00023015"/>
    </source>
</evidence>
<keyword evidence="3" id="KW-0238">DNA-binding</keyword>